<dbReference type="RefSeq" id="WP_184202602.1">
    <property type="nucleotide sequence ID" value="NZ_JACIIV010000033.1"/>
</dbReference>
<dbReference type="EMBL" id="JACIIV010000033">
    <property type="protein sequence ID" value="MBB6229138.1"/>
    <property type="molecule type" value="Genomic_DNA"/>
</dbReference>
<keyword evidence="2" id="KW-1185">Reference proteome</keyword>
<comment type="caution">
    <text evidence="1">The sequence shown here is derived from an EMBL/GenBank/DDBJ whole genome shotgun (WGS) entry which is preliminary data.</text>
</comment>
<organism evidence="1 2">
    <name type="scientific">Polymorphobacter multimanifer</name>
    <dbReference type="NCBI Taxonomy" id="1070431"/>
    <lineage>
        <taxon>Bacteria</taxon>
        <taxon>Pseudomonadati</taxon>
        <taxon>Pseudomonadota</taxon>
        <taxon>Alphaproteobacteria</taxon>
        <taxon>Sphingomonadales</taxon>
        <taxon>Sphingosinicellaceae</taxon>
        <taxon>Polymorphobacter</taxon>
    </lineage>
</organism>
<dbReference type="Proteomes" id="UP000538147">
    <property type="component" value="Unassembled WGS sequence"/>
</dbReference>
<gene>
    <name evidence="1" type="ORF">FHS79_003339</name>
</gene>
<sequence>MDNALPQDRVQLLRAYAAGQLGTRSAIERLGMRDYADLVIALAQDDLGLPKPAETSAHMAHVARARAILQPRLRHGG</sequence>
<evidence type="ECO:0000313" key="1">
    <source>
        <dbReference type="EMBL" id="MBB6229138.1"/>
    </source>
</evidence>
<reference evidence="1 2" key="1">
    <citation type="submission" date="2020-08" db="EMBL/GenBank/DDBJ databases">
        <title>Genomic Encyclopedia of Type Strains, Phase IV (KMG-IV): sequencing the most valuable type-strain genomes for metagenomic binning, comparative biology and taxonomic classification.</title>
        <authorList>
            <person name="Goeker M."/>
        </authorList>
    </citation>
    <scope>NUCLEOTIDE SEQUENCE [LARGE SCALE GENOMIC DNA]</scope>
    <source>
        <strain evidence="1 2">DSM 102189</strain>
    </source>
</reference>
<protein>
    <submittedName>
        <fullName evidence="1">Uncharacterized protein</fullName>
    </submittedName>
</protein>
<name>A0A841LJJ7_9SPHN</name>
<accession>A0A841LJJ7</accession>
<dbReference type="AlphaFoldDB" id="A0A841LJJ7"/>
<proteinExistence type="predicted"/>
<evidence type="ECO:0000313" key="2">
    <source>
        <dbReference type="Proteomes" id="UP000538147"/>
    </source>
</evidence>